<evidence type="ECO:0000256" key="1">
    <source>
        <dbReference type="ARBA" id="ARBA00003416"/>
    </source>
</evidence>
<dbReference type="InterPro" id="IPR003798">
    <property type="entry name" value="DNA_recombination_RmuC"/>
</dbReference>
<reference evidence="5 6" key="1">
    <citation type="submission" date="2018-08" db="EMBL/GenBank/DDBJ databases">
        <title>Whole genome sequence analysis of Dermacoccus abyssi bacteria isolated from Deep Mariana trench Micromonospora spp reveals genes involved in the environmental adaptation and production of secondary metabolites.</title>
        <authorList>
            <person name="Abdel-Mageed W.M."/>
            <person name="Lehri B."/>
            <person name="Nouioui I."/>
            <person name="Goodfellow I."/>
            <person name="Jaspars M."/>
            <person name="Karlyshev A."/>
        </authorList>
    </citation>
    <scope>NUCLEOTIDE SEQUENCE [LARGE SCALE GENOMIC DNA]</scope>
    <source>
        <strain evidence="5 6">MT1.1</strain>
    </source>
</reference>
<evidence type="ECO:0000313" key="6">
    <source>
        <dbReference type="Proteomes" id="UP000285376"/>
    </source>
</evidence>
<dbReference type="PANTHER" id="PTHR30563">
    <property type="entry name" value="DNA RECOMBINATION PROTEIN RMUC"/>
    <property type="match status" value="1"/>
</dbReference>
<gene>
    <name evidence="5" type="ORF">D1832_00845</name>
</gene>
<dbReference type="Pfam" id="PF02646">
    <property type="entry name" value="RmuC"/>
    <property type="match status" value="1"/>
</dbReference>
<protein>
    <submittedName>
        <fullName evidence="5">DNA recombination protein RmuC</fullName>
    </submittedName>
</protein>
<dbReference type="AlphaFoldDB" id="A0A417ZBJ9"/>
<dbReference type="PANTHER" id="PTHR30563:SF0">
    <property type="entry name" value="DNA RECOMBINATION PROTEIN RMUC"/>
    <property type="match status" value="1"/>
</dbReference>
<proteinExistence type="inferred from homology"/>
<dbReference type="GO" id="GO:0006310">
    <property type="term" value="P:DNA recombination"/>
    <property type="evidence" value="ECO:0007669"/>
    <property type="project" value="UniProtKB-KW"/>
</dbReference>
<evidence type="ECO:0000313" key="5">
    <source>
        <dbReference type="EMBL" id="RHW48018.1"/>
    </source>
</evidence>
<keyword evidence="3" id="KW-0175">Coiled coil</keyword>
<name>A0A417ZBJ9_9MICO</name>
<comment type="similarity">
    <text evidence="2">Belongs to the RmuC family.</text>
</comment>
<comment type="function">
    <text evidence="1">Involved in DNA recombination.</text>
</comment>
<evidence type="ECO:0000256" key="2">
    <source>
        <dbReference type="ARBA" id="ARBA00009840"/>
    </source>
</evidence>
<keyword evidence="4" id="KW-0233">DNA recombination</keyword>
<comment type="caution">
    <text evidence="5">The sequence shown here is derived from an EMBL/GenBank/DDBJ whole genome shotgun (WGS) entry which is preliminary data.</text>
</comment>
<dbReference type="RefSeq" id="WP_118912212.1">
    <property type="nucleotide sequence ID" value="NZ_CBCRVH010000001.1"/>
</dbReference>
<evidence type="ECO:0000256" key="3">
    <source>
        <dbReference type="ARBA" id="ARBA00023054"/>
    </source>
</evidence>
<dbReference type="Proteomes" id="UP000285376">
    <property type="component" value="Unassembled WGS sequence"/>
</dbReference>
<organism evidence="5 6">
    <name type="scientific">Dermacoccus abyssi</name>
    <dbReference type="NCBI Taxonomy" id="322596"/>
    <lineage>
        <taxon>Bacteria</taxon>
        <taxon>Bacillati</taxon>
        <taxon>Actinomycetota</taxon>
        <taxon>Actinomycetes</taxon>
        <taxon>Micrococcales</taxon>
        <taxon>Dermacoccaceae</taxon>
        <taxon>Dermacoccus</taxon>
    </lineage>
</organism>
<dbReference type="EMBL" id="QWLM01000001">
    <property type="protein sequence ID" value="RHW48018.1"/>
    <property type="molecule type" value="Genomic_DNA"/>
</dbReference>
<evidence type="ECO:0000256" key="4">
    <source>
        <dbReference type="ARBA" id="ARBA00023172"/>
    </source>
</evidence>
<sequence length="390" mass="42579">MSPLLAVALFALGLTLGAIVAWRLTALVTAGRARDDLAAVSAERDVLRERVVDLEATVSDDAQTAAALLPLRDTLARVEHQVATLERDRVEQYSHVDVALKDVRASTELLRRETSSLAGSLNASNVRGQWGEAQLRRILELAGMLNRCDFDEQWRGHNDEGRPVRPDVVVHLPGNRQLVIDAKAPMSAFLEAQATDTDDALRAAALKRHGKALAAHVDTLASKRYWSAVATSPDFVIAFVPGDAMLAAALNASPGLLESAMERRVVLASPSTLLATMRSVAVLWQHATVEDNARELLTLGRELHERIGTLAKHTHDLGGSLRRSVEAYNLFVGSLESRVLVTSRRMHELDLATAPAPEVTPLTSVPRPLTHESLLEAIYDDPEDDERRRA</sequence>
<accession>A0A417ZBJ9</accession>